<keyword evidence="9" id="KW-0966">Cell projection</keyword>
<keyword evidence="6" id="KW-0975">Bacterial flagellum</keyword>
<keyword evidence="10" id="KW-1185">Reference proteome</keyword>
<dbReference type="Proteomes" id="UP000077173">
    <property type="component" value="Unassembled WGS sequence"/>
</dbReference>
<dbReference type="InterPro" id="IPR010930">
    <property type="entry name" value="Flg_bb/hook_C_dom"/>
</dbReference>
<dbReference type="PANTHER" id="PTHR30033">
    <property type="entry name" value="FLAGELLAR HOOK-ASSOCIATED PROTEIN 1"/>
    <property type="match status" value="1"/>
</dbReference>
<dbReference type="AlphaFoldDB" id="A0A176YME6"/>
<evidence type="ECO:0000256" key="4">
    <source>
        <dbReference type="ARBA" id="ARBA00016244"/>
    </source>
</evidence>
<sequence>MSLTAALDSARASLMASGIQSSVVSRNIAGASTAGYSRKITVLDNLPGAGVYVAAIQRAASGGLFTNVLTATSASAKQSAIYDGLQKIAAATVDDPELDQSPTAQLNKLKQALQQYANAPDNTTLAQAAVSSAKDMATSLNQATQTVQSVREGADADMATSVANINKLLTQFDTVNTAIVKGTIAGDDVTDYLDQRDSIVSKLSQEVGVTMSIRANGDAALYTDSGVVLFDKTARTVSFAATNAYTPGTTGNAVYIDGVPVTGANSVMPLKTGKLAGLAQLRDNATVTYQSQLDEIARGLITAFKESDQSPVPTLADRPGLFTYPGAPTVPASATVLVGLAGTITVAASVDPSATPAGNPNLLRDGAISGLPAYNYNTTGMAGFSTRLHQLVSNMDAAQPFDTTTQGKPNGSVIDFASSSTSWIENQRKTANDNVQYQNTLLDRSNSALSNVNGVNMDDEMSLMLQVERTYSASSKLISTVDDMLKSLLAAVGTS</sequence>
<dbReference type="GO" id="GO:0005198">
    <property type="term" value="F:structural molecule activity"/>
    <property type="evidence" value="ECO:0007669"/>
    <property type="project" value="InterPro"/>
</dbReference>
<comment type="caution">
    <text evidence="9">The sequence shown here is derived from an EMBL/GenBank/DDBJ whole genome shotgun (WGS) entry which is preliminary data.</text>
</comment>
<keyword evidence="9" id="KW-0282">Flagellum</keyword>
<evidence type="ECO:0000256" key="2">
    <source>
        <dbReference type="ARBA" id="ARBA00004613"/>
    </source>
</evidence>
<evidence type="ECO:0000256" key="6">
    <source>
        <dbReference type="ARBA" id="ARBA00023143"/>
    </source>
</evidence>
<dbReference type="RefSeq" id="WP_063681950.1">
    <property type="nucleotide sequence ID" value="NZ_LSEF01000114.1"/>
</dbReference>
<dbReference type="GO" id="GO:0005576">
    <property type="term" value="C:extracellular region"/>
    <property type="evidence" value="ECO:0007669"/>
    <property type="project" value="UniProtKB-SubCell"/>
</dbReference>
<comment type="subcellular location">
    <subcellularLocation>
        <location evidence="1">Bacterial flagellum</location>
    </subcellularLocation>
    <subcellularLocation>
        <location evidence="2">Secreted</location>
    </subcellularLocation>
</comment>
<dbReference type="PANTHER" id="PTHR30033:SF1">
    <property type="entry name" value="FLAGELLAR HOOK-ASSOCIATED PROTEIN 1"/>
    <property type="match status" value="1"/>
</dbReference>
<proteinExistence type="inferred from homology"/>
<keyword evidence="9" id="KW-0969">Cilium</keyword>
<dbReference type="Pfam" id="PF06429">
    <property type="entry name" value="Flg_bbr_C"/>
    <property type="match status" value="1"/>
</dbReference>
<evidence type="ECO:0000256" key="5">
    <source>
        <dbReference type="ARBA" id="ARBA00022525"/>
    </source>
</evidence>
<dbReference type="SUPFAM" id="SSF64518">
    <property type="entry name" value="Phase 1 flagellin"/>
    <property type="match status" value="1"/>
</dbReference>
<accession>A0A176YME6</accession>
<gene>
    <name evidence="9" type="ORF">AXW67_30990</name>
</gene>
<evidence type="ECO:0000259" key="8">
    <source>
        <dbReference type="Pfam" id="PF22638"/>
    </source>
</evidence>
<dbReference type="Pfam" id="PF22638">
    <property type="entry name" value="FlgK_D1"/>
    <property type="match status" value="1"/>
</dbReference>
<dbReference type="NCBIfam" id="TIGR02492">
    <property type="entry name" value="flgK_ends"/>
    <property type="match status" value="1"/>
</dbReference>
<evidence type="ECO:0000313" key="10">
    <source>
        <dbReference type="Proteomes" id="UP000077173"/>
    </source>
</evidence>
<comment type="similarity">
    <text evidence="3">Belongs to the flagella basal body rod proteins family.</text>
</comment>
<evidence type="ECO:0000256" key="3">
    <source>
        <dbReference type="ARBA" id="ARBA00009677"/>
    </source>
</evidence>
<feature type="domain" description="Flagellar basal-body/hook protein C-terminal" evidence="7">
    <location>
        <begin position="454"/>
        <end position="489"/>
    </location>
</feature>
<evidence type="ECO:0000259" key="7">
    <source>
        <dbReference type="Pfam" id="PF06429"/>
    </source>
</evidence>
<dbReference type="GO" id="GO:0009424">
    <property type="term" value="C:bacterial-type flagellum hook"/>
    <property type="evidence" value="ECO:0007669"/>
    <property type="project" value="InterPro"/>
</dbReference>
<feature type="domain" description="Flagellar hook-associated protein FlgK helical" evidence="8">
    <location>
        <begin position="103"/>
        <end position="306"/>
    </location>
</feature>
<evidence type="ECO:0000313" key="9">
    <source>
        <dbReference type="EMBL" id="OAF07349.1"/>
    </source>
</evidence>
<organism evidence="9 10">
    <name type="scientific">Bradyrhizobium neotropicale</name>
    <dbReference type="NCBI Taxonomy" id="1497615"/>
    <lineage>
        <taxon>Bacteria</taxon>
        <taxon>Pseudomonadati</taxon>
        <taxon>Pseudomonadota</taxon>
        <taxon>Alphaproteobacteria</taxon>
        <taxon>Hyphomicrobiales</taxon>
        <taxon>Nitrobacteraceae</taxon>
        <taxon>Bradyrhizobium</taxon>
    </lineage>
</organism>
<dbReference type="InterPro" id="IPR002371">
    <property type="entry name" value="FlgK"/>
</dbReference>
<protein>
    <recommendedName>
        <fullName evidence="4">Flagellar hook-associated protein 1</fullName>
    </recommendedName>
</protein>
<dbReference type="InterPro" id="IPR053927">
    <property type="entry name" value="FlgK_helical"/>
</dbReference>
<dbReference type="EMBL" id="LSEF01000114">
    <property type="protein sequence ID" value="OAF07349.1"/>
    <property type="molecule type" value="Genomic_DNA"/>
</dbReference>
<keyword evidence="5" id="KW-0964">Secreted</keyword>
<evidence type="ECO:0000256" key="1">
    <source>
        <dbReference type="ARBA" id="ARBA00004365"/>
    </source>
</evidence>
<name>A0A176YME6_9BRAD</name>
<reference evidence="9 10" key="1">
    <citation type="submission" date="2016-02" db="EMBL/GenBank/DDBJ databases">
        <title>Draft genome sequence of the strain BR 10247T Bradyrhizobium neotropicale isolated from nodules of Centrolobium paraense.</title>
        <authorList>
            <person name="Simoes-Araujo J.L."/>
            <person name="Barauna A.C."/>
            <person name="Silva K."/>
            <person name="Zilli J.E."/>
        </authorList>
    </citation>
    <scope>NUCLEOTIDE SEQUENCE [LARGE SCALE GENOMIC DNA]</scope>
    <source>
        <strain evidence="9 10">BR 10247</strain>
    </source>
</reference>
<dbReference type="GO" id="GO:0044780">
    <property type="term" value="P:bacterial-type flagellum assembly"/>
    <property type="evidence" value="ECO:0007669"/>
    <property type="project" value="InterPro"/>
</dbReference>